<proteinExistence type="predicted"/>
<dbReference type="RefSeq" id="WP_122166132.1">
    <property type="nucleotide sequence ID" value="NZ_LR025742.1"/>
</dbReference>
<gene>
    <name evidence="1" type="ORF">BSTAB16_0723</name>
</gene>
<dbReference type="Proteomes" id="UP000268684">
    <property type="component" value="Chromosome I"/>
</dbReference>
<evidence type="ECO:0000313" key="1">
    <source>
        <dbReference type="EMBL" id="VBB10616.1"/>
    </source>
</evidence>
<dbReference type="GeneID" id="71053215"/>
<organism evidence="1 2">
    <name type="scientific">Burkholderia stabilis</name>
    <dbReference type="NCBI Taxonomy" id="95485"/>
    <lineage>
        <taxon>Bacteria</taxon>
        <taxon>Pseudomonadati</taxon>
        <taxon>Pseudomonadota</taxon>
        <taxon>Betaproteobacteria</taxon>
        <taxon>Burkholderiales</taxon>
        <taxon>Burkholderiaceae</taxon>
        <taxon>Burkholderia</taxon>
        <taxon>Burkholderia cepacia complex</taxon>
    </lineage>
</organism>
<name>A0AAJ5T2Q4_9BURK</name>
<protein>
    <submittedName>
        <fullName evidence="1">Uncharacterized protein</fullName>
    </submittedName>
</protein>
<evidence type="ECO:0000313" key="2">
    <source>
        <dbReference type="Proteomes" id="UP000268684"/>
    </source>
</evidence>
<accession>A0AAJ5T2Q4</accession>
<sequence length="674" mass="66951">MQANQTPTLVPLAFAAGGAFNTIPEASQISTNPGGASLVDGFPPLTRTPIAAGGIPPAGLDMNGILNLITQSTRWAHAGGRYGYNAAFASDTNVVGYPSGAMLMSADGLGTWLSLADNNSDNPDTGPGTKWAPSQAYGFSAVSGLTNTNVTLTPAQAMKSRIVLTGALTANVQIILPTWTREWTIVNNTTGAFSITAKTAAGTGVVIPAGPARVVGDGTNITQPAESIAAATSSSQPLTAGQIGAIGSQGNLPINTSAKVSGVNSANLLVNGSGELGLSNWSFAANFAPQNDVTGGIGGFFGNTAALSGASGSNFTGNMAVGANVPLTLSFDAASNVSAGTYSVALVAYNSSGTFIGNVAAVTIPNGASTSTRYSAGGTTPAGTAYVTSSFNITGVTAPVNGVVWRRVKVEQGNTPSLYSQEASIATVGGGTPVVGSVRNLRMYVATASSSATVTADEIIACSALGGAAYKVGSVSQTINLAAANGIGGMDTGSAPTNGYVAIYEMVNPSTGAKGLMAVNATSSVAPSVYGGSSAPAGYTASGLLTVVPTNGSGQFAPVLVRDRNIGIPIKMALTSNSVVGTLTPISLASTIPPNAVSITGELSIASTSTSTVALAVAADSNSISQQNTTASVGSSGYVVNYAMSISTAQTILWSSANTVGTPTYNIYVSSYTI</sequence>
<dbReference type="AlphaFoldDB" id="A0AAJ5T2Q4"/>
<reference evidence="1 2" key="1">
    <citation type="submission" date="2017-11" db="EMBL/GenBank/DDBJ databases">
        <authorList>
            <person name="Seth-Smith MB H."/>
        </authorList>
    </citation>
    <scope>NUCLEOTIDE SEQUENCE [LARGE SCALE GENOMIC DNA]</scope>
    <source>
        <strain evidence="1">E</strain>
    </source>
</reference>
<keyword evidence="2" id="KW-1185">Reference proteome</keyword>
<dbReference type="EMBL" id="LR025742">
    <property type="protein sequence ID" value="VBB10616.1"/>
    <property type="molecule type" value="Genomic_DNA"/>
</dbReference>